<dbReference type="AlphaFoldDB" id="A0A6N2V5X7"/>
<dbReference type="EMBL" id="CACRSL010000005">
    <property type="protein sequence ID" value="VYT25400.1"/>
    <property type="molecule type" value="Genomic_DNA"/>
</dbReference>
<proteinExistence type="predicted"/>
<accession>A0A6N2V5X7</accession>
<organism evidence="1">
    <name type="scientific">uncultured Anaerotruncus sp</name>
    <dbReference type="NCBI Taxonomy" id="905011"/>
    <lineage>
        <taxon>Bacteria</taxon>
        <taxon>Bacillati</taxon>
        <taxon>Bacillota</taxon>
        <taxon>Clostridia</taxon>
        <taxon>Eubacteriales</taxon>
        <taxon>Oscillospiraceae</taxon>
        <taxon>Anaerotruncus</taxon>
        <taxon>environmental samples</taxon>
    </lineage>
</organism>
<evidence type="ECO:0008006" key="2">
    <source>
        <dbReference type="Google" id="ProtNLM"/>
    </source>
</evidence>
<protein>
    <recommendedName>
        <fullName evidence="2">DUF3793 domain-containing protein</fullName>
    </recommendedName>
</protein>
<evidence type="ECO:0000313" key="1">
    <source>
        <dbReference type="EMBL" id="VYT25400.1"/>
    </source>
</evidence>
<gene>
    <name evidence="1" type="ORF">AULFYP135_02296</name>
</gene>
<reference evidence="1" key="1">
    <citation type="submission" date="2019-11" db="EMBL/GenBank/DDBJ databases">
        <authorList>
            <person name="Feng L."/>
        </authorList>
    </citation>
    <scope>NUCLEOTIDE SEQUENCE</scope>
    <source>
        <strain evidence="1">AundefinedLFYP135</strain>
    </source>
</reference>
<sequence>MAQSFDQLLARHCAPALAGIKPANLVSCSKADYPHLPDLLEEQGPKLEERGIRLDVLCQCDRRFLVLVYRPEALKRHLAKRAVAKLLIKAGYDPGAGVDACLHRLRHRMEGQEFPHEVGLFLGYPPEDVAGFCRYCGQKYKYCGHWKVYGDVDQAKALFEQYDRCRDSLCRRVGMGLSIVQIFPVV</sequence>
<dbReference type="InterPro" id="IPR024523">
    <property type="entry name" value="DUF3793"/>
</dbReference>
<dbReference type="Pfam" id="PF12672">
    <property type="entry name" value="DUF3793"/>
    <property type="match status" value="1"/>
</dbReference>
<name>A0A6N2V5X7_9FIRM</name>